<gene>
    <name evidence="2" type="ORF">PQJ73_22830</name>
</gene>
<sequence>MSRTGIILAAGLAATVGFAADASAQAPHAPPGAYHPAHHPYAKVRHGKAWHRHARPAPVHAYGYSWQPGQGWYVSWRPRLPPARYGVVPVAGPVPYGAYGPVGWATPAQDGTIYATDARRIYAYPTYVVPAATAATYGTGCVGMSGCAWTLGGWR</sequence>
<dbReference type="EMBL" id="JAQQLI010000046">
    <property type="protein sequence ID" value="MDC7788537.1"/>
    <property type="molecule type" value="Genomic_DNA"/>
</dbReference>
<protein>
    <submittedName>
        <fullName evidence="2">Uncharacterized protein</fullName>
    </submittedName>
</protein>
<proteinExistence type="predicted"/>
<accession>A0ABT5JFZ3</accession>
<feature type="chain" id="PRO_5047530883" evidence="1">
    <location>
        <begin position="20"/>
        <end position="155"/>
    </location>
</feature>
<dbReference type="RefSeq" id="WP_272779372.1">
    <property type="nucleotide sequence ID" value="NZ_JAQQLI010000046.1"/>
</dbReference>
<organism evidence="2 3">
    <name type="scientific">Rhodoplanes tepidamans</name>
    <name type="common">Rhodoplanes cryptolactis</name>
    <dbReference type="NCBI Taxonomy" id="200616"/>
    <lineage>
        <taxon>Bacteria</taxon>
        <taxon>Pseudomonadati</taxon>
        <taxon>Pseudomonadota</taxon>
        <taxon>Alphaproteobacteria</taxon>
        <taxon>Hyphomicrobiales</taxon>
        <taxon>Nitrobacteraceae</taxon>
        <taxon>Rhodoplanes</taxon>
    </lineage>
</organism>
<evidence type="ECO:0000313" key="2">
    <source>
        <dbReference type="EMBL" id="MDC7788537.1"/>
    </source>
</evidence>
<evidence type="ECO:0000313" key="3">
    <source>
        <dbReference type="Proteomes" id="UP001165652"/>
    </source>
</evidence>
<reference evidence="2" key="1">
    <citation type="journal article" date="2023" name="Microbiol Resour">
        <title>Genome Sequences of Rhodoplanes serenus and Two Thermotolerant Strains, Rhodoplanes tepidamans and 'Rhodoplanes cryptolactis,' Further Refine the Genus.</title>
        <authorList>
            <person name="Rayyan A.A."/>
            <person name="Kyndt J.A."/>
        </authorList>
    </citation>
    <scope>NUCLEOTIDE SEQUENCE</scope>
    <source>
        <strain evidence="2">DSM 9987</strain>
    </source>
</reference>
<dbReference type="Proteomes" id="UP001165652">
    <property type="component" value="Unassembled WGS sequence"/>
</dbReference>
<name>A0ABT5JFZ3_RHOTP</name>
<keyword evidence="3" id="KW-1185">Reference proteome</keyword>
<comment type="caution">
    <text evidence="2">The sequence shown here is derived from an EMBL/GenBank/DDBJ whole genome shotgun (WGS) entry which is preliminary data.</text>
</comment>
<feature type="signal peptide" evidence="1">
    <location>
        <begin position="1"/>
        <end position="19"/>
    </location>
</feature>
<evidence type="ECO:0000256" key="1">
    <source>
        <dbReference type="SAM" id="SignalP"/>
    </source>
</evidence>
<reference evidence="2" key="2">
    <citation type="submission" date="2023-02" db="EMBL/GenBank/DDBJ databases">
        <authorList>
            <person name="Rayyan A."/>
            <person name="Meyer T."/>
            <person name="Kyndt J.A."/>
        </authorList>
    </citation>
    <scope>NUCLEOTIDE SEQUENCE</scope>
    <source>
        <strain evidence="2">DSM 9987</strain>
    </source>
</reference>
<keyword evidence="1" id="KW-0732">Signal</keyword>